<evidence type="ECO:0000256" key="3">
    <source>
        <dbReference type="PROSITE-ProRule" id="PRU00708"/>
    </source>
</evidence>
<dbReference type="OrthoDB" id="185373at2759"/>
<keyword evidence="5" id="KW-1185">Reference proteome</keyword>
<feature type="repeat" description="PPR" evidence="3">
    <location>
        <begin position="205"/>
        <end position="239"/>
    </location>
</feature>
<dbReference type="Pfam" id="PF01535">
    <property type="entry name" value="PPR"/>
    <property type="match status" value="2"/>
</dbReference>
<feature type="repeat" description="PPR" evidence="3">
    <location>
        <begin position="52"/>
        <end position="86"/>
    </location>
</feature>
<reference evidence="4 5" key="1">
    <citation type="journal article" date="2014" name="PLoS ONE">
        <title>Global Analysis of Gene Expression Profiles in Physic Nut (Jatropha curcas L.) Seedlings Exposed to Salt Stress.</title>
        <authorList>
            <person name="Zhang L."/>
            <person name="Zhang C."/>
            <person name="Wu P."/>
            <person name="Chen Y."/>
            <person name="Li M."/>
            <person name="Jiang H."/>
            <person name="Wu G."/>
        </authorList>
    </citation>
    <scope>NUCLEOTIDE SEQUENCE [LARGE SCALE GENOMIC DNA]</scope>
    <source>
        <strain evidence="5">cv. GZQX0401</strain>
        <tissue evidence="4">Young leaves</tissue>
    </source>
</reference>
<dbReference type="InterPro" id="IPR050872">
    <property type="entry name" value="PPR_P_subfamily"/>
</dbReference>
<evidence type="ECO:0008006" key="6">
    <source>
        <dbReference type="Google" id="ProtNLM"/>
    </source>
</evidence>
<evidence type="ECO:0000256" key="2">
    <source>
        <dbReference type="ARBA" id="ARBA00022737"/>
    </source>
</evidence>
<feature type="repeat" description="PPR" evidence="3">
    <location>
        <begin position="17"/>
        <end position="51"/>
    </location>
</feature>
<dbReference type="InterPro" id="IPR002885">
    <property type="entry name" value="PPR_rpt"/>
</dbReference>
<evidence type="ECO:0000313" key="5">
    <source>
        <dbReference type="Proteomes" id="UP000027138"/>
    </source>
</evidence>
<dbReference type="PROSITE" id="PS51375">
    <property type="entry name" value="PPR"/>
    <property type="match status" value="5"/>
</dbReference>
<comment type="similarity">
    <text evidence="1">Belongs to the PPR family. P subfamily.</text>
</comment>
<dbReference type="Pfam" id="PF12854">
    <property type="entry name" value="PPR_1"/>
    <property type="match status" value="2"/>
</dbReference>
<organism evidence="4 5">
    <name type="scientific">Jatropha curcas</name>
    <name type="common">Barbados nut</name>
    <dbReference type="NCBI Taxonomy" id="180498"/>
    <lineage>
        <taxon>Eukaryota</taxon>
        <taxon>Viridiplantae</taxon>
        <taxon>Streptophyta</taxon>
        <taxon>Embryophyta</taxon>
        <taxon>Tracheophyta</taxon>
        <taxon>Spermatophyta</taxon>
        <taxon>Magnoliopsida</taxon>
        <taxon>eudicotyledons</taxon>
        <taxon>Gunneridae</taxon>
        <taxon>Pentapetalae</taxon>
        <taxon>rosids</taxon>
        <taxon>fabids</taxon>
        <taxon>Malpighiales</taxon>
        <taxon>Euphorbiaceae</taxon>
        <taxon>Crotonoideae</taxon>
        <taxon>Jatropheae</taxon>
        <taxon>Jatropha</taxon>
    </lineage>
</organism>
<sequence length="327" mass="36965">MALDLFREMQKNLLKPHLIIYNTLIDGMFKVGKVKDAKELLTRLPIEGLYPDVCTYNTMINELCKEGLLDEALKVFREMEGKGCLPNSCSYNVIIQGYLRHKDFSMAVKLINEMVAKSAWAAHKFFKDSCASGYSPDVVGDSGLIDGFCKHSCLDMALDLFHEMQQLKPNLIVHSTLIDGMFKAGKVKDAKELFSRLSIEGLHPDVCTYNTMVNRLSKKGLLDEVLKVFRKMEGNSCSYKVIIQGHLRIKDLSMSKQLINEMVGKGFFADATTVELVVNDDLLVKKLLSCSKSSQATELFYIDEFVKFGRMFSQHNCLSAVYLTYNI</sequence>
<dbReference type="Pfam" id="PF13041">
    <property type="entry name" value="PPR_2"/>
    <property type="match status" value="2"/>
</dbReference>
<dbReference type="PANTHER" id="PTHR46128:SF211">
    <property type="entry name" value="PENTACOTRIPEPTIDE-REPEAT REGION OF PRORP DOMAIN-CONTAINING PROTEIN"/>
    <property type="match status" value="1"/>
</dbReference>
<evidence type="ECO:0000256" key="1">
    <source>
        <dbReference type="ARBA" id="ARBA00007626"/>
    </source>
</evidence>
<gene>
    <name evidence="4" type="ORF">JCGZ_14933</name>
</gene>
<dbReference type="Gene3D" id="1.25.40.10">
    <property type="entry name" value="Tetratricopeptide repeat domain"/>
    <property type="match status" value="4"/>
</dbReference>
<dbReference type="NCBIfam" id="TIGR00756">
    <property type="entry name" value="PPR"/>
    <property type="match status" value="6"/>
</dbReference>
<feature type="repeat" description="PPR" evidence="3">
    <location>
        <begin position="170"/>
        <end position="204"/>
    </location>
</feature>
<protein>
    <recommendedName>
        <fullName evidence="6">Pentacotripeptide-repeat region of PRORP domain-containing protein</fullName>
    </recommendedName>
</protein>
<name>A0A067KHL2_JATCU</name>
<dbReference type="PANTHER" id="PTHR46128">
    <property type="entry name" value="MITOCHONDRIAL GROUP I INTRON SPLICING FACTOR CCM1"/>
    <property type="match status" value="1"/>
</dbReference>
<evidence type="ECO:0000313" key="4">
    <source>
        <dbReference type="EMBL" id="KDP31720.1"/>
    </source>
</evidence>
<proteinExistence type="inferred from homology"/>
<feature type="repeat" description="PPR" evidence="3">
    <location>
        <begin position="87"/>
        <end position="117"/>
    </location>
</feature>
<dbReference type="EMBL" id="KK914597">
    <property type="protein sequence ID" value="KDP31720.1"/>
    <property type="molecule type" value="Genomic_DNA"/>
</dbReference>
<dbReference type="Proteomes" id="UP000027138">
    <property type="component" value="Unassembled WGS sequence"/>
</dbReference>
<keyword evidence="2" id="KW-0677">Repeat</keyword>
<accession>A0A067KHL2</accession>
<dbReference type="InterPro" id="IPR011990">
    <property type="entry name" value="TPR-like_helical_dom_sf"/>
</dbReference>
<dbReference type="AlphaFoldDB" id="A0A067KHL2"/>